<evidence type="ECO:0000256" key="6">
    <source>
        <dbReference type="ARBA" id="ARBA00023016"/>
    </source>
</evidence>
<dbReference type="EMBL" id="SNRY01000056">
    <property type="protein sequence ID" value="KAA6348984.1"/>
    <property type="molecule type" value="Genomic_DNA"/>
</dbReference>
<evidence type="ECO:0008006" key="8">
    <source>
        <dbReference type="Google" id="ProtNLM"/>
    </source>
</evidence>
<keyword evidence="5" id="KW-0694">RNA-binding</keyword>
<evidence type="ECO:0000313" key="7">
    <source>
        <dbReference type="EMBL" id="KAA6348984.1"/>
    </source>
</evidence>
<dbReference type="SUPFAM" id="SSF54786">
    <property type="entry name" value="YcfA/nrd intein domain"/>
    <property type="match status" value="1"/>
</dbReference>
<evidence type="ECO:0000256" key="3">
    <source>
        <dbReference type="ARBA" id="ARBA00022759"/>
    </source>
</evidence>
<keyword evidence="4" id="KW-0378">Hydrolase</keyword>
<comment type="caution">
    <text evidence="7">The sequence shown here is derived from an EMBL/GenBank/DDBJ whole genome shotgun (WGS) entry which is preliminary data.</text>
</comment>
<proteinExistence type="predicted"/>
<protein>
    <recommendedName>
        <fullName evidence="8">YcfA-like protein</fullName>
    </recommendedName>
</protein>
<dbReference type="InterPro" id="IPR012933">
    <property type="entry name" value="HicA_mRNA_interferase"/>
</dbReference>
<evidence type="ECO:0000256" key="1">
    <source>
        <dbReference type="ARBA" id="ARBA00022649"/>
    </source>
</evidence>
<keyword evidence="3" id="KW-0255">Endonuclease</keyword>
<dbReference type="Gene3D" id="3.30.920.30">
    <property type="entry name" value="Hypothetical protein"/>
    <property type="match status" value="1"/>
</dbReference>
<gene>
    <name evidence="7" type="ORF">EZS27_003584</name>
</gene>
<evidence type="ECO:0000256" key="4">
    <source>
        <dbReference type="ARBA" id="ARBA00022801"/>
    </source>
</evidence>
<keyword evidence="1" id="KW-1277">Toxin-antitoxin system</keyword>
<reference evidence="7" key="1">
    <citation type="submission" date="2019-03" db="EMBL/GenBank/DDBJ databases">
        <title>Single cell metagenomics reveals metabolic interactions within the superorganism composed of flagellate Streblomastix strix and complex community of Bacteroidetes bacteria on its surface.</title>
        <authorList>
            <person name="Treitli S.C."/>
            <person name="Kolisko M."/>
            <person name="Husnik F."/>
            <person name="Keeling P."/>
            <person name="Hampl V."/>
        </authorList>
    </citation>
    <scope>NUCLEOTIDE SEQUENCE</scope>
    <source>
        <strain evidence="7">STM</strain>
    </source>
</reference>
<accession>A0A5J4SS26</accession>
<sequence>MAKKVREAIKIIKKDGWYLDRQDGSHKQFKHLVKTGTVTITYHGKGKQNR</sequence>
<name>A0A5J4SS26_9ZZZZ</name>
<evidence type="ECO:0000256" key="2">
    <source>
        <dbReference type="ARBA" id="ARBA00022722"/>
    </source>
</evidence>
<dbReference type="InterPro" id="IPR038570">
    <property type="entry name" value="HicA_sf"/>
</dbReference>
<organism evidence="7">
    <name type="scientific">termite gut metagenome</name>
    <dbReference type="NCBI Taxonomy" id="433724"/>
    <lineage>
        <taxon>unclassified sequences</taxon>
        <taxon>metagenomes</taxon>
        <taxon>organismal metagenomes</taxon>
    </lineage>
</organism>
<dbReference type="AlphaFoldDB" id="A0A5J4SS26"/>
<keyword evidence="6" id="KW-0346">Stress response</keyword>
<evidence type="ECO:0000256" key="5">
    <source>
        <dbReference type="ARBA" id="ARBA00022884"/>
    </source>
</evidence>
<dbReference type="GO" id="GO:0016787">
    <property type="term" value="F:hydrolase activity"/>
    <property type="evidence" value="ECO:0007669"/>
    <property type="project" value="UniProtKB-KW"/>
</dbReference>
<dbReference type="Pfam" id="PF07927">
    <property type="entry name" value="HicA_toxin"/>
    <property type="match status" value="1"/>
</dbReference>
<keyword evidence="2" id="KW-0540">Nuclease</keyword>
<dbReference type="GO" id="GO:0004519">
    <property type="term" value="F:endonuclease activity"/>
    <property type="evidence" value="ECO:0007669"/>
    <property type="project" value="UniProtKB-KW"/>
</dbReference>
<dbReference type="GO" id="GO:0003729">
    <property type="term" value="F:mRNA binding"/>
    <property type="evidence" value="ECO:0007669"/>
    <property type="project" value="InterPro"/>
</dbReference>